<dbReference type="RefSeq" id="WP_345251412.1">
    <property type="nucleotide sequence ID" value="NZ_BAABFO010000022.1"/>
</dbReference>
<sequence>MTEPQTRDTAQAPAAAQPLLFQPLTLRGLTVRNRIVVSPMSQYSAVDGAPTDWHLVHLGKFAMGGAGIVFCEETSVSERSRKTYDCPGIYTDAQAKAWRRVTDFVRGQGAAAAIQLGHAGRKVATRAPWDGFSPLGPADAEQGRPPWAGLAPSPIAFKEGAMTPREMDRDDIRNVIQAHVDAAKRSLDAGFDICEVHGAHGYIIQQFLSPITNHRTDGYGGDIEGRMRFALELVEAVRAAWPADRPLFFRGSCVDGRGGIWNMDDTVVLAGRLKERGVDMFDCSSGGIDGPLTLHVVPRVPGYHVPFARRIRAEVGIPTMAVGLITQARQAEGYLEAGDCDLIALAREMMWNPNWPAHAAKELGMARPHELLPRPYAWWLQKREETLELSARTQHDERPVA</sequence>
<dbReference type="EMBL" id="BAABFO010000022">
    <property type="protein sequence ID" value="GAA4339380.1"/>
    <property type="molecule type" value="Genomic_DNA"/>
</dbReference>
<accession>A0ABP8HHC3</accession>
<dbReference type="CDD" id="cd02932">
    <property type="entry name" value="OYE_YqiM_FMN"/>
    <property type="match status" value="1"/>
</dbReference>
<proteinExistence type="predicted"/>
<comment type="caution">
    <text evidence="7">The sequence shown here is derived from an EMBL/GenBank/DDBJ whole genome shotgun (WGS) entry which is preliminary data.</text>
</comment>
<evidence type="ECO:0000259" key="6">
    <source>
        <dbReference type="Pfam" id="PF00724"/>
    </source>
</evidence>
<evidence type="ECO:0000313" key="8">
    <source>
        <dbReference type="Proteomes" id="UP001501671"/>
    </source>
</evidence>
<evidence type="ECO:0000256" key="3">
    <source>
        <dbReference type="ARBA" id="ARBA00022643"/>
    </source>
</evidence>
<feature type="domain" description="NADH:flavin oxidoreductase/NADH oxidase N-terminal" evidence="6">
    <location>
        <begin position="20"/>
        <end position="363"/>
    </location>
</feature>
<name>A0ABP8HHC3_9BURK</name>
<keyword evidence="8" id="KW-1185">Reference proteome</keyword>
<evidence type="ECO:0000256" key="4">
    <source>
        <dbReference type="ARBA" id="ARBA00022857"/>
    </source>
</evidence>
<keyword evidence="3" id="KW-0288">FMN</keyword>
<dbReference type="InterPro" id="IPR001155">
    <property type="entry name" value="OxRdtase_FMN_N"/>
</dbReference>
<dbReference type="Pfam" id="PF00724">
    <property type="entry name" value="Oxidored_FMN"/>
    <property type="match status" value="1"/>
</dbReference>
<organism evidence="7 8">
    <name type="scientific">Pigmentiphaga soli</name>
    <dbReference type="NCBI Taxonomy" id="1007095"/>
    <lineage>
        <taxon>Bacteria</taxon>
        <taxon>Pseudomonadati</taxon>
        <taxon>Pseudomonadota</taxon>
        <taxon>Betaproteobacteria</taxon>
        <taxon>Burkholderiales</taxon>
        <taxon>Alcaligenaceae</taxon>
        <taxon>Pigmentiphaga</taxon>
    </lineage>
</organism>
<dbReference type="SUPFAM" id="SSF51395">
    <property type="entry name" value="FMN-linked oxidoreductases"/>
    <property type="match status" value="1"/>
</dbReference>
<dbReference type="Gene3D" id="3.20.20.70">
    <property type="entry name" value="Aldolase class I"/>
    <property type="match status" value="1"/>
</dbReference>
<keyword evidence="2" id="KW-0285">Flavoprotein</keyword>
<dbReference type="Proteomes" id="UP001501671">
    <property type="component" value="Unassembled WGS sequence"/>
</dbReference>
<evidence type="ECO:0000313" key="7">
    <source>
        <dbReference type="EMBL" id="GAA4339380.1"/>
    </source>
</evidence>
<comment type="cofactor">
    <cofactor evidence="1">
        <name>FMN</name>
        <dbReference type="ChEBI" id="CHEBI:58210"/>
    </cofactor>
</comment>
<dbReference type="PANTHER" id="PTHR43303:SF4">
    <property type="entry name" value="NADPH DEHYDROGENASE C23G7.10C-RELATED"/>
    <property type="match status" value="1"/>
</dbReference>
<keyword evidence="4" id="KW-0521">NADP</keyword>
<keyword evidence="5" id="KW-0560">Oxidoreductase</keyword>
<dbReference type="InterPro" id="IPR013785">
    <property type="entry name" value="Aldolase_TIM"/>
</dbReference>
<reference evidence="8" key="1">
    <citation type="journal article" date="2019" name="Int. J. Syst. Evol. Microbiol.">
        <title>The Global Catalogue of Microorganisms (GCM) 10K type strain sequencing project: providing services to taxonomists for standard genome sequencing and annotation.</title>
        <authorList>
            <consortium name="The Broad Institute Genomics Platform"/>
            <consortium name="The Broad Institute Genome Sequencing Center for Infectious Disease"/>
            <person name="Wu L."/>
            <person name="Ma J."/>
        </authorList>
    </citation>
    <scope>NUCLEOTIDE SEQUENCE [LARGE SCALE GENOMIC DNA]</scope>
    <source>
        <strain evidence="8">JCM 17666</strain>
    </source>
</reference>
<evidence type="ECO:0000256" key="1">
    <source>
        <dbReference type="ARBA" id="ARBA00001917"/>
    </source>
</evidence>
<evidence type="ECO:0000256" key="5">
    <source>
        <dbReference type="ARBA" id="ARBA00023002"/>
    </source>
</evidence>
<protein>
    <submittedName>
        <fullName evidence="7">NADH:flavin oxidoreductase/NADH oxidase</fullName>
    </submittedName>
</protein>
<gene>
    <name evidence="7" type="ORF">GCM10023144_37500</name>
</gene>
<dbReference type="InterPro" id="IPR044152">
    <property type="entry name" value="YqjM-like"/>
</dbReference>
<dbReference type="PANTHER" id="PTHR43303">
    <property type="entry name" value="NADPH DEHYDROGENASE C23G7.10C-RELATED"/>
    <property type="match status" value="1"/>
</dbReference>
<evidence type="ECO:0000256" key="2">
    <source>
        <dbReference type="ARBA" id="ARBA00022630"/>
    </source>
</evidence>